<accession>A0A7Z7I3H3</accession>
<dbReference type="PANTHER" id="PTHR12338">
    <property type="entry name" value="AUTOTRANSPORTER"/>
    <property type="match status" value="1"/>
</dbReference>
<keyword evidence="5" id="KW-1133">Transmembrane helix</keyword>
<dbReference type="PANTHER" id="PTHR12338:SF8">
    <property type="entry name" value="HEME_HEMOPEXIN-BINDING PROTEIN"/>
    <property type="match status" value="1"/>
</dbReference>
<dbReference type="GO" id="GO:0005576">
    <property type="term" value="C:extracellular region"/>
    <property type="evidence" value="ECO:0007669"/>
    <property type="project" value="UniProtKB-SubCell"/>
</dbReference>
<evidence type="ECO:0000256" key="5">
    <source>
        <dbReference type="SAM" id="Phobius"/>
    </source>
</evidence>
<feature type="transmembrane region" description="Helical" evidence="5">
    <location>
        <begin position="21"/>
        <end position="41"/>
    </location>
</feature>
<keyword evidence="5" id="KW-0472">Membrane</keyword>
<evidence type="ECO:0000256" key="3">
    <source>
        <dbReference type="ARBA" id="ARBA00022729"/>
    </source>
</evidence>
<dbReference type="Pfam" id="PF05860">
    <property type="entry name" value="TPS"/>
    <property type="match status" value="1"/>
</dbReference>
<gene>
    <name evidence="7" type="ORF">SAMN05446927_1012</name>
</gene>
<keyword evidence="5" id="KW-0812">Transmembrane</keyword>
<dbReference type="NCBIfam" id="TIGR01901">
    <property type="entry name" value="adhes_NPXG"/>
    <property type="match status" value="1"/>
</dbReference>
<comment type="caution">
    <text evidence="7">The sequence shown here is derived from an EMBL/GenBank/DDBJ whole genome shotgun (WGS) entry which is preliminary data.</text>
</comment>
<keyword evidence="2" id="KW-0964">Secreted</keyword>
<protein>
    <submittedName>
        <fullName evidence="7">Filamentous hemagglutinin family N-terminal domain-containing protein</fullName>
    </submittedName>
</protein>
<proteinExistence type="predicted"/>
<dbReference type="InterPro" id="IPR008638">
    <property type="entry name" value="FhaB/CdiA-like_TPS"/>
</dbReference>
<dbReference type="InterPro" id="IPR050909">
    <property type="entry name" value="Bact_Autotransporter_VF"/>
</dbReference>
<dbReference type="AlphaFoldDB" id="A0A7Z7I3H3"/>
<name>A0A7Z7I3H3_9BURK</name>
<comment type="subcellular location">
    <subcellularLocation>
        <location evidence="1">Secreted</location>
    </subcellularLocation>
</comment>
<dbReference type="InterPro" id="IPR011050">
    <property type="entry name" value="Pectin_lyase_fold/virulence"/>
</dbReference>
<dbReference type="EMBL" id="OCSU01000001">
    <property type="protein sequence ID" value="SOE55409.1"/>
    <property type="molecule type" value="Genomic_DNA"/>
</dbReference>
<organism evidence="7 8">
    <name type="scientific">Caballeronia arationis</name>
    <dbReference type="NCBI Taxonomy" id="1777142"/>
    <lineage>
        <taxon>Bacteria</taxon>
        <taxon>Pseudomonadati</taxon>
        <taxon>Pseudomonadota</taxon>
        <taxon>Betaproteobacteria</taxon>
        <taxon>Burkholderiales</taxon>
        <taxon>Burkholderiaceae</taxon>
        <taxon>Caballeronia</taxon>
    </lineage>
</organism>
<dbReference type="Gene3D" id="2.160.20.10">
    <property type="entry name" value="Single-stranded right-handed beta-helix, Pectin lyase-like"/>
    <property type="match status" value="1"/>
</dbReference>
<reference evidence="7 8" key="1">
    <citation type="submission" date="2017-09" db="EMBL/GenBank/DDBJ databases">
        <authorList>
            <person name="Varghese N."/>
            <person name="Submissions S."/>
        </authorList>
    </citation>
    <scope>NUCLEOTIDE SEQUENCE [LARGE SCALE GENOMIC DNA]</scope>
    <source>
        <strain evidence="7 8">OK806</strain>
    </source>
</reference>
<evidence type="ECO:0000313" key="8">
    <source>
        <dbReference type="Proteomes" id="UP000219522"/>
    </source>
</evidence>
<evidence type="ECO:0000256" key="2">
    <source>
        <dbReference type="ARBA" id="ARBA00022525"/>
    </source>
</evidence>
<evidence type="ECO:0000259" key="6">
    <source>
        <dbReference type="SMART" id="SM00912"/>
    </source>
</evidence>
<dbReference type="InterPro" id="IPR012334">
    <property type="entry name" value="Pectin_lyas_fold"/>
</dbReference>
<sequence length="293" mass="30291">MQRQNQLFFNRDISLNSQRQAHSLLIQPIAVLAFILSAMGADAFAAGLLPRNGQFVAGTGSITTSNNAVNISQNTTRAVIDWRSFSIGSGNSVQVNNGAGATLNRVTGIDRSIIDGKLTASGSLYLINPQGVVVSANGVVTTGGRFVASTLDIGNANFMSGGSLNLSGSSDGVVINLGKISSTGGDVFLISRKLVENDGSISAPNGTAELATGSQVLLKDSASGPQVFVQPGTHGDVINTARSRPRRSTCAQPMATCSRSPAGMRTCARPASRRATARSGSSPIAARHTFIRT</sequence>
<dbReference type="Proteomes" id="UP000219522">
    <property type="component" value="Unassembled WGS sequence"/>
</dbReference>
<dbReference type="SUPFAM" id="SSF51126">
    <property type="entry name" value="Pectin lyase-like"/>
    <property type="match status" value="1"/>
</dbReference>
<evidence type="ECO:0000313" key="7">
    <source>
        <dbReference type="EMBL" id="SOE55409.1"/>
    </source>
</evidence>
<evidence type="ECO:0000256" key="4">
    <source>
        <dbReference type="SAM" id="MobiDB-lite"/>
    </source>
</evidence>
<dbReference type="SMART" id="SM00912">
    <property type="entry name" value="Haemagg_act"/>
    <property type="match status" value="1"/>
</dbReference>
<evidence type="ECO:0000256" key="1">
    <source>
        <dbReference type="ARBA" id="ARBA00004613"/>
    </source>
</evidence>
<keyword evidence="3" id="KW-0732">Signal</keyword>
<keyword evidence="8" id="KW-1185">Reference proteome</keyword>
<feature type="domain" description="Filamentous haemagglutinin FhaB/tRNA nuclease CdiA-like TPS" evidence="6">
    <location>
        <begin position="46"/>
        <end position="157"/>
    </location>
</feature>
<feature type="region of interest" description="Disordered" evidence="4">
    <location>
        <begin position="270"/>
        <end position="293"/>
    </location>
</feature>